<dbReference type="PANTHER" id="PTHR34982">
    <property type="entry name" value="YOP PROTEINS TRANSLOCATION PROTEIN L"/>
    <property type="match status" value="1"/>
</dbReference>
<evidence type="ECO:0000256" key="1">
    <source>
        <dbReference type="ARBA" id="ARBA00004496"/>
    </source>
</evidence>
<dbReference type="AlphaFoldDB" id="A0A098PYI8"/>
<evidence type="ECO:0000256" key="6">
    <source>
        <dbReference type="ARBA" id="ARBA00040494"/>
    </source>
</evidence>
<comment type="caution">
    <text evidence="8">The sequence shown here is derived from an EMBL/GenBank/DDBJ whole genome shotgun (WGS) entry which is preliminary data.</text>
</comment>
<dbReference type="InterPro" id="IPR018035">
    <property type="entry name" value="Flagellar_FliH/T3SS_HrpE"/>
</dbReference>
<dbReference type="GO" id="GO:0005829">
    <property type="term" value="C:cytosol"/>
    <property type="evidence" value="ECO:0007669"/>
    <property type="project" value="TreeGrafter"/>
</dbReference>
<protein>
    <recommendedName>
        <fullName evidence="6">Type 3 secretion system stator protein</fullName>
    </recommendedName>
</protein>
<keyword evidence="8" id="KW-0067">ATP-binding</keyword>
<keyword evidence="3" id="KW-0963">Cytoplasm</keyword>
<feature type="domain" description="Flagellar assembly protein FliH/Type III secretion system HrpE" evidence="7">
    <location>
        <begin position="109"/>
        <end position="213"/>
    </location>
</feature>
<evidence type="ECO:0000256" key="4">
    <source>
        <dbReference type="ARBA" id="ARBA00022927"/>
    </source>
</evidence>
<proteinExistence type="inferred from homology"/>
<dbReference type="Proteomes" id="UP000028012">
    <property type="component" value="Unassembled WGS sequence"/>
</dbReference>
<dbReference type="eggNOG" id="COG1317">
    <property type="taxonomic scope" value="Bacteria"/>
</dbReference>
<dbReference type="GO" id="GO:0004386">
    <property type="term" value="F:helicase activity"/>
    <property type="evidence" value="ECO:0007669"/>
    <property type="project" value="UniProtKB-KW"/>
</dbReference>
<comment type="subcellular location">
    <subcellularLocation>
        <location evidence="1">Cytoplasm</location>
    </subcellularLocation>
</comment>
<dbReference type="HOGENOM" id="CLU_054714_0_0_6"/>
<dbReference type="NCBIfam" id="NF006574">
    <property type="entry name" value="PRK09098.1"/>
    <property type="match status" value="1"/>
</dbReference>
<dbReference type="EMBL" id="JPHD02000069">
    <property type="protein sequence ID" value="KGE52214.1"/>
    <property type="molecule type" value="Genomic_DNA"/>
</dbReference>
<organism evidence="8 9">
    <name type="scientific">Xanthomonas axonopodis pv. vasculorum</name>
    <dbReference type="NCBI Taxonomy" id="325777"/>
    <lineage>
        <taxon>Bacteria</taxon>
        <taxon>Pseudomonadati</taxon>
        <taxon>Pseudomonadota</taxon>
        <taxon>Gammaproteobacteria</taxon>
        <taxon>Lysobacterales</taxon>
        <taxon>Lysobacteraceae</taxon>
        <taxon>Xanthomonas</taxon>
    </lineage>
</organism>
<sequence>MRLWLRSTPDAIGLDCDVIPREALASVLALDAATVEVHARCEQALNQAQARAQTLIDQAQQQAEAILDDARQKAERSARLGYAAGLRRQLDEWNESGLRHAFAAETAAQRARERLAEIVARTCEHIILGHDPAALYARAAQALESALDEAKALRVSVHPDAVDAARRAFDAAAAEAGWTLQVELCGDADLAEGACVCEWDTGVFETDLRDQLRSLRRVIRRVLAAPQEHADAG</sequence>
<dbReference type="RefSeq" id="WP_042822528.1">
    <property type="nucleotide sequence ID" value="NZ_CP053649.1"/>
</dbReference>
<dbReference type="InterPro" id="IPR051472">
    <property type="entry name" value="T3SS_Stator/FliH"/>
</dbReference>
<reference evidence="8 9" key="1">
    <citation type="submission" date="2014-09" db="EMBL/GenBank/DDBJ databases">
        <title>A draft genome sequence for Xanthomonas axonopodis pv. vasculorum NCPPB 900.</title>
        <authorList>
            <person name="Harrison J."/>
            <person name="Studholme D.J."/>
        </authorList>
    </citation>
    <scope>NUCLEOTIDE SEQUENCE [LARGE SCALE GENOMIC DNA]</scope>
    <source>
        <strain evidence="8 9">NCPPB 900</strain>
    </source>
</reference>
<dbReference type="NCBIfam" id="TIGR02499">
    <property type="entry name" value="HrpE_YscL_not"/>
    <property type="match status" value="1"/>
</dbReference>
<keyword evidence="2" id="KW-0813">Transport</keyword>
<keyword evidence="4" id="KW-0653">Protein transport</keyword>
<evidence type="ECO:0000256" key="2">
    <source>
        <dbReference type="ARBA" id="ARBA00022448"/>
    </source>
</evidence>
<keyword evidence="8" id="KW-0347">Helicase</keyword>
<keyword evidence="8" id="KW-0547">Nucleotide-binding</keyword>
<evidence type="ECO:0000256" key="3">
    <source>
        <dbReference type="ARBA" id="ARBA00022490"/>
    </source>
</evidence>
<evidence type="ECO:0000313" key="9">
    <source>
        <dbReference type="Proteomes" id="UP000028012"/>
    </source>
</evidence>
<dbReference type="GO" id="GO:0030254">
    <property type="term" value="P:protein secretion by the type III secretion system"/>
    <property type="evidence" value="ECO:0007669"/>
    <property type="project" value="InterPro"/>
</dbReference>
<dbReference type="InterPro" id="IPR012842">
    <property type="entry name" value="T3SS_SctL/SctL2"/>
</dbReference>
<accession>A0A098PYI8</accession>
<gene>
    <name evidence="8" type="ORF">GW15_0209710</name>
</gene>
<evidence type="ECO:0000256" key="5">
    <source>
        <dbReference type="ARBA" id="ARBA00024335"/>
    </source>
</evidence>
<evidence type="ECO:0000313" key="8">
    <source>
        <dbReference type="EMBL" id="KGE52214.1"/>
    </source>
</evidence>
<dbReference type="Pfam" id="PF02108">
    <property type="entry name" value="FliH"/>
    <property type="match status" value="1"/>
</dbReference>
<dbReference type="STRING" id="325777.GW15_0209710"/>
<comment type="similarity">
    <text evidence="5">Belongs to the SctL stator family.</text>
</comment>
<evidence type="ECO:0000259" key="7">
    <source>
        <dbReference type="Pfam" id="PF02108"/>
    </source>
</evidence>
<dbReference type="PANTHER" id="PTHR34982:SF4">
    <property type="entry name" value="TYPE 3 SECRETION SYSTEM STATOR PROTEIN"/>
    <property type="match status" value="1"/>
</dbReference>
<name>A0A098PYI8_9XANT</name>
<dbReference type="GeneID" id="58001357"/>
<keyword evidence="8" id="KW-0378">Hydrolase</keyword>